<dbReference type="Proteomes" id="UP000541185">
    <property type="component" value="Unassembled WGS sequence"/>
</dbReference>
<dbReference type="Gene3D" id="3.40.190.10">
    <property type="entry name" value="Periplasmic binding protein-like II"/>
    <property type="match status" value="3"/>
</dbReference>
<gene>
    <name evidence="1" type="ORF">HHL11_12985</name>
</gene>
<organism evidence="1 2">
    <name type="scientific">Ramlibacter agri</name>
    <dbReference type="NCBI Taxonomy" id="2728837"/>
    <lineage>
        <taxon>Bacteria</taxon>
        <taxon>Pseudomonadati</taxon>
        <taxon>Pseudomonadota</taxon>
        <taxon>Betaproteobacteria</taxon>
        <taxon>Burkholderiales</taxon>
        <taxon>Comamonadaceae</taxon>
        <taxon>Ramlibacter</taxon>
    </lineage>
</organism>
<reference evidence="1 2" key="1">
    <citation type="submission" date="2020-04" db="EMBL/GenBank/DDBJ databases">
        <title>Ramlibacter sp. G-1-2-2 isolated from soil.</title>
        <authorList>
            <person name="Dahal R.H."/>
        </authorList>
    </citation>
    <scope>NUCLEOTIDE SEQUENCE [LARGE SCALE GENOMIC DNA]</scope>
    <source>
        <strain evidence="1 2">G-1-2-2</strain>
    </source>
</reference>
<dbReference type="RefSeq" id="WP_169418782.1">
    <property type="nucleotide sequence ID" value="NZ_JABBFX010000001.1"/>
</dbReference>
<protein>
    <submittedName>
        <fullName evidence="1">ABC transporter substrate-binding protein</fullName>
    </submittedName>
</protein>
<evidence type="ECO:0000313" key="2">
    <source>
        <dbReference type="Proteomes" id="UP000541185"/>
    </source>
</evidence>
<proteinExistence type="predicted"/>
<evidence type="ECO:0000313" key="1">
    <source>
        <dbReference type="EMBL" id="NML44672.1"/>
    </source>
</evidence>
<dbReference type="EMBL" id="JABBFX010000001">
    <property type="protein sequence ID" value="NML44672.1"/>
    <property type="molecule type" value="Genomic_DNA"/>
</dbReference>
<accession>A0A848H4H4</accession>
<keyword evidence="2" id="KW-1185">Reference proteome</keyword>
<dbReference type="AlphaFoldDB" id="A0A848H4H4"/>
<sequence length="328" mass="36833">MSKLNLSIAMGDYDRTRALFDGDVQIDGVAPVFSLLEPEEIFFRAFRGQEFDVSELSLSSYTLKVSQGDCPYVGVPVFMSRAFRHTAIYVRSDRVATPADLRGKRVGLPEYQLTANVWARALLKQDFGIEPRDVTWVRGGIEHPGRLEKLKVQLDADVRIADAPETDTLSAMLDRGDIDAFIGPRAPSCFGRNPQVRWLYADPTAASRDYYRRTRIFPIMHVLGVRKTLAAQHPWLPVALLKAFDRAKDIGLQKLADPSAPKASLPWLEEQLAATQQLMGHDYWPNGVAANLATLEAFLAHHHEQGLSRRRVQVDELFAPSTYEMAKI</sequence>
<dbReference type="SUPFAM" id="SSF53850">
    <property type="entry name" value="Periplasmic binding protein-like II"/>
    <property type="match status" value="1"/>
</dbReference>
<name>A0A848H4H4_9BURK</name>
<comment type="caution">
    <text evidence="1">The sequence shown here is derived from an EMBL/GenBank/DDBJ whole genome shotgun (WGS) entry which is preliminary data.</text>
</comment>